<dbReference type="EMBL" id="VJMJ01000119">
    <property type="protein sequence ID" value="KAF0733770.1"/>
    <property type="molecule type" value="Genomic_DNA"/>
</dbReference>
<keyword evidence="4" id="KW-1185">Reference proteome</keyword>
<comment type="caution">
    <text evidence="3">The sequence shown here is derived from an EMBL/GenBank/DDBJ whole genome shotgun (WGS) entry which is preliminary data.</text>
</comment>
<evidence type="ECO:0000313" key="3">
    <source>
        <dbReference type="EMBL" id="KAF0733770.1"/>
    </source>
</evidence>
<gene>
    <name evidence="3" type="ORF">Ae201684_009340</name>
</gene>
<evidence type="ECO:0000256" key="1">
    <source>
        <dbReference type="SAM" id="MobiDB-lite"/>
    </source>
</evidence>
<name>A0A6G0X1K9_9STRA</name>
<organism evidence="3 4">
    <name type="scientific">Aphanomyces euteiches</name>
    <dbReference type="NCBI Taxonomy" id="100861"/>
    <lineage>
        <taxon>Eukaryota</taxon>
        <taxon>Sar</taxon>
        <taxon>Stramenopiles</taxon>
        <taxon>Oomycota</taxon>
        <taxon>Saprolegniomycetes</taxon>
        <taxon>Saprolegniales</taxon>
        <taxon>Verrucalvaceae</taxon>
        <taxon>Aphanomyces</taxon>
    </lineage>
</organism>
<feature type="region of interest" description="Disordered" evidence="1">
    <location>
        <begin position="714"/>
        <end position="808"/>
    </location>
</feature>
<protein>
    <recommendedName>
        <fullName evidence="2">PiggyBac transposable element-derived protein domain-containing protein</fullName>
    </recommendedName>
</protein>
<feature type="compositionally biased region" description="Basic and acidic residues" evidence="1">
    <location>
        <begin position="1"/>
        <end position="12"/>
    </location>
</feature>
<dbReference type="PANTHER" id="PTHR46599:SF3">
    <property type="entry name" value="PIGGYBAC TRANSPOSABLE ELEMENT-DERIVED PROTEIN 4"/>
    <property type="match status" value="1"/>
</dbReference>
<feature type="compositionally biased region" description="Pro residues" evidence="1">
    <location>
        <begin position="742"/>
        <end position="752"/>
    </location>
</feature>
<feature type="compositionally biased region" description="Polar residues" evidence="1">
    <location>
        <begin position="797"/>
        <end position="808"/>
    </location>
</feature>
<dbReference type="Proteomes" id="UP000481153">
    <property type="component" value="Unassembled WGS sequence"/>
</dbReference>
<sequence length="808" mass="91698">MERSKRPSETPSHRPKKAKSTPDPYENTLVAFYREEEEWLSGSEYDGAELLVGLVLRKMIAHRYVYLIQWIPLPVDALRDFDPSNSIHANENLSNYVHLNPEADILTLAQGREMFYSLNIQADPQLVTRSSTSPETQDWHHEIPWDLENDEAYWTHRHMQVHVEQMNLLKQAALPLRNLSHPLNPPTKLFEHPPSFLGTPSDPNKMFVKPTDRHLFEHSAVSSFLAYLPLTFWNDVVQATNTYGISAEHITPSTSFVLDEVMTYLGVLLHINLVHKYESLHDYWTHDQGNTSDMSLESVLPYARFNLLHTCFRVSKFRDPTDPLTSIRPLIQVLQRNCSKYIVPGRDVFVSSLGERHIVVDNKQVQLIFASCPDTGLMANFKVYVSPQAPSSANLVQNVVEVVHPLCYSHRIIHVHSPFVSHALAQQLLAHGMYYRGSTPLPTCTFASEPSSLLASQEQPVQWAATAIDGLAAVTTWKDNRVALGLLTNVDCCYPDFPASIAENLQAHRRFQRLQQWCSFHLEFLPVMSWAHRLVLDLMDIARVNGYLARQLVRQDEESMWAFSAELSKELLRGDWKYAPPDGVPKPVVVDVAPPPVASTPRCVPRRSKEVFSQKKQDKDSRCKSRQCVVCRWESLTKSVTEVTDYCDVHDVCLCSCVRQNYVPAPYMCPNTDWTCWEKFHNFYMPQKLFIKGARVQRRNWLYKLRHSKSKSKFSAASYESNSHDDDTSEPGSPKRKSVPLAPKPDAPPFPPLMMAQAIGHVTPQAEAGPASSFASGRGQSRGPPRILPRADEGLTSPRTSNGKFVNV</sequence>
<evidence type="ECO:0000259" key="2">
    <source>
        <dbReference type="Pfam" id="PF13843"/>
    </source>
</evidence>
<dbReference type="AlphaFoldDB" id="A0A6G0X1K9"/>
<accession>A0A6G0X1K9</accession>
<evidence type="ECO:0000313" key="4">
    <source>
        <dbReference type="Proteomes" id="UP000481153"/>
    </source>
</evidence>
<dbReference type="VEuPathDB" id="FungiDB:AeMF1_009787"/>
<proteinExistence type="predicted"/>
<dbReference type="Pfam" id="PF13843">
    <property type="entry name" value="DDE_Tnp_1_7"/>
    <property type="match status" value="1"/>
</dbReference>
<dbReference type="PANTHER" id="PTHR46599">
    <property type="entry name" value="PIGGYBAC TRANSPOSABLE ELEMENT-DERIVED PROTEIN 4"/>
    <property type="match status" value="1"/>
</dbReference>
<feature type="domain" description="PiggyBac transposable element-derived protein" evidence="2">
    <location>
        <begin position="220"/>
        <end position="484"/>
    </location>
</feature>
<feature type="region of interest" description="Disordered" evidence="1">
    <location>
        <begin position="1"/>
        <end position="24"/>
    </location>
</feature>
<dbReference type="InterPro" id="IPR029526">
    <property type="entry name" value="PGBD"/>
</dbReference>
<reference evidence="3 4" key="1">
    <citation type="submission" date="2019-07" db="EMBL/GenBank/DDBJ databases">
        <title>Genomics analysis of Aphanomyces spp. identifies a new class of oomycete effector associated with host adaptation.</title>
        <authorList>
            <person name="Gaulin E."/>
        </authorList>
    </citation>
    <scope>NUCLEOTIDE SEQUENCE [LARGE SCALE GENOMIC DNA]</scope>
    <source>
        <strain evidence="3 4">ATCC 201684</strain>
    </source>
</reference>